<dbReference type="InterPro" id="IPR000835">
    <property type="entry name" value="HTH_MarR-typ"/>
</dbReference>
<dbReference type="PROSITE" id="PS50995">
    <property type="entry name" value="HTH_MARR_2"/>
    <property type="match status" value="1"/>
</dbReference>
<evidence type="ECO:0000313" key="8">
    <source>
        <dbReference type="Proteomes" id="UP001327225"/>
    </source>
</evidence>
<dbReference type="PANTHER" id="PTHR33164:SF5">
    <property type="entry name" value="ORGANIC HYDROPEROXIDE RESISTANCE TRANSCRIPTIONAL REGULATOR"/>
    <property type="match status" value="1"/>
</dbReference>
<dbReference type="CDD" id="cd00090">
    <property type="entry name" value="HTH_ARSR"/>
    <property type="match status" value="1"/>
</dbReference>
<dbReference type="RefSeq" id="WP_322936978.1">
    <property type="nucleotide sequence ID" value="NZ_CP141059.1"/>
</dbReference>
<keyword evidence="3" id="KW-0805">Transcription regulation</keyword>
<organism evidence="7 8">
    <name type="scientific">Nocardioides bizhenqiangii</name>
    <dbReference type="NCBI Taxonomy" id="3095076"/>
    <lineage>
        <taxon>Bacteria</taxon>
        <taxon>Bacillati</taxon>
        <taxon>Actinomycetota</taxon>
        <taxon>Actinomycetes</taxon>
        <taxon>Propionibacteriales</taxon>
        <taxon>Nocardioidaceae</taxon>
        <taxon>Nocardioides</taxon>
    </lineage>
</organism>
<dbReference type="InterPro" id="IPR039422">
    <property type="entry name" value="MarR/SlyA-like"/>
</dbReference>
<evidence type="ECO:0000256" key="3">
    <source>
        <dbReference type="ARBA" id="ARBA00023015"/>
    </source>
</evidence>
<keyword evidence="2" id="KW-0963">Cytoplasm</keyword>
<dbReference type="PANTHER" id="PTHR33164">
    <property type="entry name" value="TRANSCRIPTIONAL REGULATOR, MARR FAMILY"/>
    <property type="match status" value="1"/>
</dbReference>
<accession>A0ABZ0ZN30</accession>
<protein>
    <submittedName>
        <fullName evidence="7">MarR family transcriptional regulator</fullName>
    </submittedName>
</protein>
<name>A0ABZ0ZN30_9ACTN</name>
<sequence>MASHPQLALSSQLCLPLYAAARGVTRRYAELLAEIGLTYPQYLTMLALWDAGTPLTVGDIGARLRLDSGTLTPVLKRLESAGYVARHRDDADERRVLVDVTPDGDRLRERVADVPERAWRGTGLGASDAQQLRRLLDQLLDGLDASAAT</sequence>
<dbReference type="InterPro" id="IPR055166">
    <property type="entry name" value="Transc_reg_Sar_Rot_HTH"/>
</dbReference>
<feature type="domain" description="HTH marR-type" evidence="6">
    <location>
        <begin position="10"/>
        <end position="141"/>
    </location>
</feature>
<dbReference type="Pfam" id="PF22381">
    <property type="entry name" value="Staph_reg_Sar_Rot"/>
    <property type="match status" value="1"/>
</dbReference>
<comment type="subcellular location">
    <subcellularLocation>
        <location evidence="1">Cytoplasm</location>
    </subcellularLocation>
</comment>
<evidence type="ECO:0000256" key="4">
    <source>
        <dbReference type="ARBA" id="ARBA00023125"/>
    </source>
</evidence>
<keyword evidence="5" id="KW-0804">Transcription</keyword>
<dbReference type="SUPFAM" id="SSF46785">
    <property type="entry name" value="Winged helix' DNA-binding domain"/>
    <property type="match status" value="1"/>
</dbReference>
<dbReference type="EMBL" id="CP141059">
    <property type="protein sequence ID" value="WQQ25708.1"/>
    <property type="molecule type" value="Genomic_DNA"/>
</dbReference>
<evidence type="ECO:0000256" key="2">
    <source>
        <dbReference type="ARBA" id="ARBA00022490"/>
    </source>
</evidence>
<proteinExistence type="predicted"/>
<evidence type="ECO:0000259" key="6">
    <source>
        <dbReference type="PROSITE" id="PS50995"/>
    </source>
</evidence>
<dbReference type="InterPro" id="IPR036390">
    <property type="entry name" value="WH_DNA-bd_sf"/>
</dbReference>
<evidence type="ECO:0000313" key="7">
    <source>
        <dbReference type="EMBL" id="WQQ25708.1"/>
    </source>
</evidence>
<keyword evidence="8" id="KW-1185">Reference proteome</keyword>
<dbReference type="InterPro" id="IPR011991">
    <property type="entry name" value="ArsR-like_HTH"/>
</dbReference>
<dbReference type="InterPro" id="IPR036388">
    <property type="entry name" value="WH-like_DNA-bd_sf"/>
</dbReference>
<evidence type="ECO:0000256" key="1">
    <source>
        <dbReference type="ARBA" id="ARBA00004496"/>
    </source>
</evidence>
<keyword evidence="4" id="KW-0238">DNA-binding</keyword>
<dbReference type="Proteomes" id="UP001327225">
    <property type="component" value="Chromosome"/>
</dbReference>
<gene>
    <name evidence="7" type="ORF">SHK19_17285</name>
</gene>
<reference evidence="8" key="1">
    <citation type="submission" date="2023-12" db="EMBL/GenBank/DDBJ databases">
        <title>Novel species in genus Nocardioides.</title>
        <authorList>
            <person name="Zhou H."/>
        </authorList>
    </citation>
    <scope>NUCLEOTIDE SEQUENCE [LARGE SCALE GENOMIC DNA]</scope>
    <source>
        <strain evidence="8">HM61</strain>
    </source>
</reference>
<dbReference type="SMART" id="SM00347">
    <property type="entry name" value="HTH_MARR"/>
    <property type="match status" value="1"/>
</dbReference>
<dbReference type="Gene3D" id="1.10.10.10">
    <property type="entry name" value="Winged helix-like DNA-binding domain superfamily/Winged helix DNA-binding domain"/>
    <property type="match status" value="1"/>
</dbReference>
<evidence type="ECO:0000256" key="5">
    <source>
        <dbReference type="ARBA" id="ARBA00023163"/>
    </source>
</evidence>